<dbReference type="AlphaFoldDB" id="A0A6J7JNU9"/>
<keyword evidence="3 6" id="KW-0812">Transmembrane</keyword>
<evidence type="ECO:0000259" key="7">
    <source>
        <dbReference type="Pfam" id="PF13396"/>
    </source>
</evidence>
<sequence>MKFLLYGIGALIIFTVFVAVFAASADHREVRLLPKWAWILLCVVVTPIGGILYLALGRPVGLGKSPKTRTVAPDDDPEFLRNLAERFRKDEPDQDV</sequence>
<gene>
    <name evidence="8" type="ORF">UFOPK3837_00017</name>
</gene>
<evidence type="ECO:0000256" key="1">
    <source>
        <dbReference type="ARBA" id="ARBA00004651"/>
    </source>
</evidence>
<organism evidence="8">
    <name type="scientific">freshwater metagenome</name>
    <dbReference type="NCBI Taxonomy" id="449393"/>
    <lineage>
        <taxon>unclassified sequences</taxon>
        <taxon>metagenomes</taxon>
        <taxon>ecological metagenomes</taxon>
    </lineage>
</organism>
<comment type="subcellular location">
    <subcellularLocation>
        <location evidence="1">Cell membrane</location>
        <topology evidence="1">Multi-pass membrane protein</topology>
    </subcellularLocation>
</comment>
<evidence type="ECO:0000313" key="8">
    <source>
        <dbReference type="EMBL" id="CAB4944401.1"/>
    </source>
</evidence>
<dbReference type="InterPro" id="IPR027379">
    <property type="entry name" value="CLS_N"/>
</dbReference>
<evidence type="ECO:0000256" key="5">
    <source>
        <dbReference type="ARBA" id="ARBA00023136"/>
    </source>
</evidence>
<keyword evidence="4 6" id="KW-1133">Transmembrane helix</keyword>
<dbReference type="EMBL" id="CAFBNO010000001">
    <property type="protein sequence ID" value="CAB4944401.1"/>
    <property type="molecule type" value="Genomic_DNA"/>
</dbReference>
<reference evidence="8" key="1">
    <citation type="submission" date="2020-05" db="EMBL/GenBank/DDBJ databases">
        <authorList>
            <person name="Chiriac C."/>
            <person name="Salcher M."/>
            <person name="Ghai R."/>
            <person name="Kavagutti S V."/>
        </authorList>
    </citation>
    <scope>NUCLEOTIDE SEQUENCE</scope>
</reference>
<feature type="transmembrane region" description="Helical" evidence="6">
    <location>
        <begin position="6"/>
        <end position="24"/>
    </location>
</feature>
<evidence type="ECO:0000256" key="3">
    <source>
        <dbReference type="ARBA" id="ARBA00022692"/>
    </source>
</evidence>
<keyword evidence="2" id="KW-1003">Cell membrane</keyword>
<dbReference type="GO" id="GO:0005886">
    <property type="term" value="C:plasma membrane"/>
    <property type="evidence" value="ECO:0007669"/>
    <property type="project" value="UniProtKB-SubCell"/>
</dbReference>
<evidence type="ECO:0000256" key="6">
    <source>
        <dbReference type="SAM" id="Phobius"/>
    </source>
</evidence>
<dbReference type="Pfam" id="PF13396">
    <property type="entry name" value="PLDc_N"/>
    <property type="match status" value="1"/>
</dbReference>
<feature type="transmembrane region" description="Helical" evidence="6">
    <location>
        <begin position="36"/>
        <end position="56"/>
    </location>
</feature>
<name>A0A6J7JNU9_9ZZZZ</name>
<evidence type="ECO:0000256" key="2">
    <source>
        <dbReference type="ARBA" id="ARBA00022475"/>
    </source>
</evidence>
<protein>
    <submittedName>
        <fullName evidence="8">Unannotated protein</fullName>
    </submittedName>
</protein>
<keyword evidence="5 6" id="KW-0472">Membrane</keyword>
<accession>A0A6J7JNU9</accession>
<evidence type="ECO:0000256" key="4">
    <source>
        <dbReference type="ARBA" id="ARBA00022989"/>
    </source>
</evidence>
<proteinExistence type="predicted"/>
<feature type="domain" description="Cardiolipin synthase N-terminal" evidence="7">
    <location>
        <begin position="10"/>
        <end position="58"/>
    </location>
</feature>